<evidence type="ECO:0000313" key="2">
    <source>
        <dbReference type="Proteomes" id="UP001597112"/>
    </source>
</evidence>
<organism evidence="1 2">
    <name type="scientific">Ohtaekwangia kribbensis</name>
    <dbReference type="NCBI Taxonomy" id="688913"/>
    <lineage>
        <taxon>Bacteria</taxon>
        <taxon>Pseudomonadati</taxon>
        <taxon>Bacteroidota</taxon>
        <taxon>Cytophagia</taxon>
        <taxon>Cytophagales</taxon>
        <taxon>Fulvivirgaceae</taxon>
        <taxon>Ohtaekwangia</taxon>
    </lineage>
</organism>
<protein>
    <submittedName>
        <fullName evidence="1">Uncharacterized protein</fullName>
    </submittedName>
</protein>
<name>A0ABW3KB76_9BACT</name>
<evidence type="ECO:0000313" key="1">
    <source>
        <dbReference type="EMBL" id="MFD1003510.1"/>
    </source>
</evidence>
<keyword evidence="2" id="KW-1185">Reference proteome</keyword>
<comment type="caution">
    <text evidence="1">The sequence shown here is derived from an EMBL/GenBank/DDBJ whole genome shotgun (WGS) entry which is preliminary data.</text>
</comment>
<dbReference type="EMBL" id="JBHTKA010000016">
    <property type="protein sequence ID" value="MFD1003510.1"/>
    <property type="molecule type" value="Genomic_DNA"/>
</dbReference>
<dbReference type="RefSeq" id="WP_377586288.1">
    <property type="nucleotide sequence ID" value="NZ_JBHTKA010000016.1"/>
</dbReference>
<accession>A0ABW3KB76</accession>
<proteinExistence type="predicted"/>
<sequence length="109" mass="13174">MNWTTLYISGRSDFRNEVLRKLEHSRISFMPGYTGGGSDTRDMHDMYWIDDETDLRELKEAIGSKLIWKYRLRFYITLEDFIESRTAKDKDKFTPEEIELINYMHEHEV</sequence>
<gene>
    <name evidence="1" type="ORF">ACFQ21_29565</name>
</gene>
<reference evidence="2" key="1">
    <citation type="journal article" date="2019" name="Int. J. Syst. Evol. Microbiol.">
        <title>The Global Catalogue of Microorganisms (GCM) 10K type strain sequencing project: providing services to taxonomists for standard genome sequencing and annotation.</title>
        <authorList>
            <consortium name="The Broad Institute Genomics Platform"/>
            <consortium name="The Broad Institute Genome Sequencing Center for Infectious Disease"/>
            <person name="Wu L."/>
            <person name="Ma J."/>
        </authorList>
    </citation>
    <scope>NUCLEOTIDE SEQUENCE [LARGE SCALE GENOMIC DNA]</scope>
    <source>
        <strain evidence="2">CCUG 58938</strain>
    </source>
</reference>
<dbReference type="Proteomes" id="UP001597112">
    <property type="component" value="Unassembled WGS sequence"/>
</dbReference>